<dbReference type="Gene3D" id="3.30.565.10">
    <property type="entry name" value="Histidine kinase-like ATPase, C-terminal domain"/>
    <property type="match status" value="1"/>
</dbReference>
<evidence type="ECO:0000256" key="12">
    <source>
        <dbReference type="SAM" id="Phobius"/>
    </source>
</evidence>
<keyword evidence="5" id="KW-0808">Transferase</keyword>
<dbReference type="SMART" id="SM00304">
    <property type="entry name" value="HAMP"/>
    <property type="match status" value="1"/>
</dbReference>
<dbReference type="PROSITE" id="PS50885">
    <property type="entry name" value="HAMP"/>
    <property type="match status" value="1"/>
</dbReference>
<gene>
    <name evidence="15" type="ORF">HJG52_12525</name>
</gene>
<evidence type="ECO:0000259" key="14">
    <source>
        <dbReference type="PROSITE" id="PS50885"/>
    </source>
</evidence>
<name>A0A849HHE6_9MICO</name>
<organism evidence="15 16">
    <name type="scientific">Knoellia koreensis</name>
    <dbReference type="NCBI Taxonomy" id="2730921"/>
    <lineage>
        <taxon>Bacteria</taxon>
        <taxon>Bacillati</taxon>
        <taxon>Actinomycetota</taxon>
        <taxon>Actinomycetes</taxon>
        <taxon>Micrococcales</taxon>
        <taxon>Intrasporangiaceae</taxon>
        <taxon>Knoellia</taxon>
    </lineage>
</organism>
<dbReference type="InterPro" id="IPR036097">
    <property type="entry name" value="HisK_dim/P_sf"/>
</dbReference>
<sequence length="556" mass="58593">MTSSPTPRPQDRPSAKDRARKHLEALPLRVRLIAILLSLLLIALIFTASATAVLIRQDLMRRVDSDLRSAATPVANSAVRLIQAERETGLPTGYAVVIQTEDGSTLPIYPTGESRRPDVPDLALTDPRVRSHAPFTIGSTDGTLKWRAVAGPVVDESSKQQIGTYVVAVSLGGVNRTISRLVLVELLIGLAVITACAAAGWYAVNRAFRPLRQIEDTAAAIADGDLTRRIPTRTAKDEVTSLSRSLNVMLAQIEQSFAAREASEEKMRQFVADASHELRTPLAAVRGYAELYRQGAVREPEDVASAMSRIEGEAGRMGGLVEDLLVLARLDDQRPLAITELDLTVLAGDAAQDARAIDPERRISVVGLDGPLQPTTTRGDDAKLRQLVANLVSNALNHTPAGSPIEIAVGTRDSAAGQGPGAQAARRETSVGDTSPSGSGKGRAGDRPELADETTSGMPLTVVEVRDHGPGVDPDKARKVFERFYRADPSRTRGQGGGNGLGLAIAAAIVAAHHGRIGVARTAGGGATFVVELPVAPQSATVPGSTANSQTAPSTS</sequence>
<dbReference type="GO" id="GO:0005886">
    <property type="term" value="C:plasma membrane"/>
    <property type="evidence" value="ECO:0007669"/>
    <property type="project" value="UniProtKB-SubCell"/>
</dbReference>
<feature type="domain" description="HAMP" evidence="14">
    <location>
        <begin position="205"/>
        <end position="258"/>
    </location>
</feature>
<feature type="domain" description="Histidine kinase" evidence="13">
    <location>
        <begin position="273"/>
        <end position="537"/>
    </location>
</feature>
<evidence type="ECO:0000256" key="5">
    <source>
        <dbReference type="ARBA" id="ARBA00022679"/>
    </source>
</evidence>
<evidence type="ECO:0000313" key="15">
    <source>
        <dbReference type="EMBL" id="NNM46828.1"/>
    </source>
</evidence>
<dbReference type="Gene3D" id="1.10.287.130">
    <property type="match status" value="1"/>
</dbReference>
<dbReference type="PANTHER" id="PTHR45436:SF5">
    <property type="entry name" value="SENSOR HISTIDINE KINASE TRCS"/>
    <property type="match status" value="1"/>
</dbReference>
<reference evidence="15 16" key="1">
    <citation type="submission" date="2020-04" db="EMBL/GenBank/DDBJ databases">
        <title>Knoellia sp. isolate from air conditioner.</title>
        <authorList>
            <person name="Chea S."/>
            <person name="Kim D.-U."/>
        </authorList>
    </citation>
    <scope>NUCLEOTIDE SEQUENCE [LARGE SCALE GENOMIC DNA]</scope>
    <source>
        <strain evidence="15 16">DB2414S</strain>
    </source>
</reference>
<keyword evidence="6 12" id="KW-0812">Transmembrane</keyword>
<evidence type="ECO:0000256" key="1">
    <source>
        <dbReference type="ARBA" id="ARBA00000085"/>
    </source>
</evidence>
<evidence type="ECO:0000256" key="6">
    <source>
        <dbReference type="ARBA" id="ARBA00022692"/>
    </source>
</evidence>
<dbReference type="AlphaFoldDB" id="A0A849HHE6"/>
<dbReference type="Gene3D" id="6.10.340.10">
    <property type="match status" value="1"/>
</dbReference>
<dbReference type="Proteomes" id="UP000588586">
    <property type="component" value="Unassembled WGS sequence"/>
</dbReference>
<dbReference type="InterPro" id="IPR004358">
    <property type="entry name" value="Sig_transdc_His_kin-like_C"/>
</dbReference>
<dbReference type="CDD" id="cd06225">
    <property type="entry name" value="HAMP"/>
    <property type="match status" value="1"/>
</dbReference>
<dbReference type="CDD" id="cd00082">
    <property type="entry name" value="HisKA"/>
    <property type="match status" value="1"/>
</dbReference>
<dbReference type="SUPFAM" id="SSF55874">
    <property type="entry name" value="ATPase domain of HSP90 chaperone/DNA topoisomerase II/histidine kinase"/>
    <property type="match status" value="1"/>
</dbReference>
<keyword evidence="7 15" id="KW-0418">Kinase</keyword>
<dbReference type="PRINTS" id="PR00344">
    <property type="entry name" value="BCTRLSENSOR"/>
</dbReference>
<evidence type="ECO:0000256" key="11">
    <source>
        <dbReference type="SAM" id="MobiDB-lite"/>
    </source>
</evidence>
<evidence type="ECO:0000256" key="10">
    <source>
        <dbReference type="ARBA" id="ARBA00023136"/>
    </source>
</evidence>
<evidence type="ECO:0000256" key="3">
    <source>
        <dbReference type="ARBA" id="ARBA00012438"/>
    </source>
</evidence>
<comment type="catalytic activity">
    <reaction evidence="1">
        <text>ATP + protein L-histidine = ADP + protein N-phospho-L-histidine.</text>
        <dbReference type="EC" id="2.7.13.3"/>
    </reaction>
</comment>
<dbReference type="InterPro" id="IPR050428">
    <property type="entry name" value="TCS_sensor_his_kinase"/>
</dbReference>
<keyword evidence="8 12" id="KW-1133">Transmembrane helix</keyword>
<dbReference type="SUPFAM" id="SSF158472">
    <property type="entry name" value="HAMP domain-like"/>
    <property type="match status" value="1"/>
</dbReference>
<dbReference type="Pfam" id="PF00512">
    <property type="entry name" value="HisKA"/>
    <property type="match status" value="1"/>
</dbReference>
<comment type="caution">
    <text evidence="15">The sequence shown here is derived from an EMBL/GenBank/DDBJ whole genome shotgun (WGS) entry which is preliminary data.</text>
</comment>
<evidence type="ECO:0000256" key="2">
    <source>
        <dbReference type="ARBA" id="ARBA00004236"/>
    </source>
</evidence>
<feature type="compositionally biased region" description="Low complexity" evidence="11">
    <location>
        <begin position="415"/>
        <end position="424"/>
    </location>
</feature>
<feature type="region of interest" description="Disordered" evidence="11">
    <location>
        <begin position="412"/>
        <end position="460"/>
    </location>
</feature>
<dbReference type="InterPro" id="IPR003594">
    <property type="entry name" value="HATPase_dom"/>
</dbReference>
<evidence type="ECO:0000256" key="9">
    <source>
        <dbReference type="ARBA" id="ARBA00023012"/>
    </source>
</evidence>
<dbReference type="InterPro" id="IPR003660">
    <property type="entry name" value="HAMP_dom"/>
</dbReference>
<keyword evidence="4" id="KW-0597">Phosphoprotein</keyword>
<feature type="transmembrane region" description="Helical" evidence="12">
    <location>
        <begin position="32"/>
        <end position="55"/>
    </location>
</feature>
<dbReference type="SMART" id="SM00387">
    <property type="entry name" value="HATPase_c"/>
    <property type="match status" value="1"/>
</dbReference>
<dbReference type="RefSeq" id="WP_171243881.1">
    <property type="nucleotide sequence ID" value="NZ_JABEPQ010000002.1"/>
</dbReference>
<dbReference type="Pfam" id="PF00672">
    <property type="entry name" value="HAMP"/>
    <property type="match status" value="1"/>
</dbReference>
<feature type="transmembrane region" description="Helical" evidence="12">
    <location>
        <begin position="181"/>
        <end position="204"/>
    </location>
</feature>
<proteinExistence type="predicted"/>
<dbReference type="EC" id="2.7.13.3" evidence="3"/>
<evidence type="ECO:0000256" key="4">
    <source>
        <dbReference type="ARBA" id="ARBA00022553"/>
    </source>
</evidence>
<dbReference type="GO" id="GO:0000155">
    <property type="term" value="F:phosphorelay sensor kinase activity"/>
    <property type="evidence" value="ECO:0007669"/>
    <property type="project" value="InterPro"/>
</dbReference>
<evidence type="ECO:0000259" key="13">
    <source>
        <dbReference type="PROSITE" id="PS50109"/>
    </source>
</evidence>
<dbReference type="CDD" id="cd00075">
    <property type="entry name" value="HATPase"/>
    <property type="match status" value="1"/>
</dbReference>
<dbReference type="SMART" id="SM00388">
    <property type="entry name" value="HisKA"/>
    <property type="match status" value="1"/>
</dbReference>
<dbReference type="PANTHER" id="PTHR45436">
    <property type="entry name" value="SENSOR HISTIDINE KINASE YKOH"/>
    <property type="match status" value="1"/>
</dbReference>
<dbReference type="PROSITE" id="PS50109">
    <property type="entry name" value="HIS_KIN"/>
    <property type="match status" value="1"/>
</dbReference>
<comment type="subcellular location">
    <subcellularLocation>
        <location evidence="2">Cell membrane</location>
    </subcellularLocation>
</comment>
<dbReference type="InterPro" id="IPR036890">
    <property type="entry name" value="HATPase_C_sf"/>
</dbReference>
<keyword evidence="9" id="KW-0902">Two-component regulatory system</keyword>
<evidence type="ECO:0000313" key="16">
    <source>
        <dbReference type="Proteomes" id="UP000588586"/>
    </source>
</evidence>
<dbReference type="FunFam" id="1.10.287.130:FF:000001">
    <property type="entry name" value="Two-component sensor histidine kinase"/>
    <property type="match status" value="1"/>
</dbReference>
<dbReference type="EMBL" id="JABEPQ010000002">
    <property type="protein sequence ID" value="NNM46828.1"/>
    <property type="molecule type" value="Genomic_DNA"/>
</dbReference>
<keyword evidence="10 12" id="KW-0472">Membrane</keyword>
<keyword evidence="16" id="KW-1185">Reference proteome</keyword>
<accession>A0A849HHE6</accession>
<dbReference type="InterPro" id="IPR003661">
    <property type="entry name" value="HisK_dim/P_dom"/>
</dbReference>
<evidence type="ECO:0000256" key="7">
    <source>
        <dbReference type="ARBA" id="ARBA00022777"/>
    </source>
</evidence>
<dbReference type="Pfam" id="PF02518">
    <property type="entry name" value="HATPase_c"/>
    <property type="match status" value="1"/>
</dbReference>
<evidence type="ECO:0000256" key="8">
    <source>
        <dbReference type="ARBA" id="ARBA00022989"/>
    </source>
</evidence>
<protein>
    <recommendedName>
        <fullName evidence="3">histidine kinase</fullName>
        <ecNumber evidence="3">2.7.13.3</ecNumber>
    </recommendedName>
</protein>
<dbReference type="SUPFAM" id="SSF47384">
    <property type="entry name" value="Homodimeric domain of signal transducing histidine kinase"/>
    <property type="match status" value="1"/>
</dbReference>
<dbReference type="InterPro" id="IPR005467">
    <property type="entry name" value="His_kinase_dom"/>
</dbReference>